<evidence type="ECO:0000313" key="2">
    <source>
        <dbReference type="Proteomes" id="UP000231879"/>
    </source>
</evidence>
<protein>
    <submittedName>
        <fullName evidence="1">Uncharacterized protein</fullName>
    </submittedName>
</protein>
<dbReference type="RefSeq" id="WP_100761922.1">
    <property type="nucleotide sequence ID" value="NZ_NPDS01000002.1"/>
</dbReference>
<proteinExistence type="predicted"/>
<reference evidence="1 2" key="1">
    <citation type="submission" date="2017-07" db="EMBL/GenBank/DDBJ databases">
        <title>Leptospira spp. isolated from tropical soils.</title>
        <authorList>
            <person name="Thibeaux R."/>
            <person name="Iraola G."/>
            <person name="Ferres I."/>
            <person name="Bierque E."/>
            <person name="Girault D."/>
            <person name="Soupe-Gilbert M.-E."/>
            <person name="Picardeau M."/>
            <person name="Goarant C."/>
        </authorList>
    </citation>
    <scope>NUCLEOTIDE SEQUENCE [LARGE SCALE GENOMIC DNA]</scope>
    <source>
        <strain evidence="1 2">FH4-C-A1</strain>
    </source>
</reference>
<accession>A0ABX4NN85</accession>
<dbReference type="Proteomes" id="UP000231879">
    <property type="component" value="Unassembled WGS sequence"/>
</dbReference>
<organism evidence="1 2">
    <name type="scientific">Leptospira barantonii</name>
    <dbReference type="NCBI Taxonomy" id="2023184"/>
    <lineage>
        <taxon>Bacteria</taxon>
        <taxon>Pseudomonadati</taxon>
        <taxon>Spirochaetota</taxon>
        <taxon>Spirochaetia</taxon>
        <taxon>Leptospirales</taxon>
        <taxon>Leptospiraceae</taxon>
        <taxon>Leptospira</taxon>
    </lineage>
</organism>
<keyword evidence="2" id="KW-1185">Reference proteome</keyword>
<dbReference type="EMBL" id="NPDS01000002">
    <property type="protein sequence ID" value="PJZ58288.1"/>
    <property type="molecule type" value="Genomic_DNA"/>
</dbReference>
<sequence length="161" mass="18702">MDSIAKISAVYAKLLNGIDWQDPLLCKGLREGRNKFLSNAWLSLFPDPNKYHNTHFASVEAHRQLKGKKYSGLVFEHVVPKHYFQSRLECEAEEAAKNGKSISIARIEKILRKNWILATVTKDEDKKLLKLPVDWDLDEKNKFIRYANLKLEVNSFFKEPL</sequence>
<gene>
    <name evidence="1" type="ORF">CH367_07885</name>
</gene>
<evidence type="ECO:0000313" key="1">
    <source>
        <dbReference type="EMBL" id="PJZ58288.1"/>
    </source>
</evidence>
<name>A0ABX4NN85_9LEPT</name>
<comment type="caution">
    <text evidence="1">The sequence shown here is derived from an EMBL/GenBank/DDBJ whole genome shotgun (WGS) entry which is preliminary data.</text>
</comment>